<evidence type="ECO:0000256" key="1">
    <source>
        <dbReference type="SAM" id="Phobius"/>
    </source>
</evidence>
<protein>
    <submittedName>
        <fullName evidence="2">Uncharacterized protein</fullName>
    </submittedName>
</protein>
<keyword evidence="1" id="KW-0472">Membrane</keyword>
<sequence length="58" mass="6015">MSSSPTPPPEKRQAFCSPLLLIVITCVVVGVIALFLILRPNPSGKSQTSPTAPPAASQ</sequence>
<proteinExistence type="predicted"/>
<reference evidence="2 3" key="1">
    <citation type="submission" date="2020-07" db="EMBL/GenBank/DDBJ databases">
        <title>Genomic Encyclopedia of Type Strains, Phase IV (KMG-V): Genome sequencing to study the core and pangenomes of soil and plant-associated prokaryotes.</title>
        <authorList>
            <person name="Whitman W."/>
        </authorList>
    </citation>
    <scope>NUCLEOTIDE SEQUENCE [LARGE SCALE GENOMIC DNA]</scope>
    <source>
        <strain evidence="2 3">M8UP22</strain>
    </source>
</reference>
<comment type="caution">
    <text evidence="2">The sequence shown here is derived from an EMBL/GenBank/DDBJ whole genome shotgun (WGS) entry which is preliminary data.</text>
</comment>
<name>A0A852VD85_9BACT</name>
<dbReference type="EMBL" id="JACCCU010000001">
    <property type="protein sequence ID" value="NYF88839.1"/>
    <property type="molecule type" value="Genomic_DNA"/>
</dbReference>
<accession>A0A852VD85</accession>
<dbReference type="AlphaFoldDB" id="A0A852VD85"/>
<gene>
    <name evidence="2" type="ORF">HDF08_000906</name>
</gene>
<evidence type="ECO:0000313" key="2">
    <source>
        <dbReference type="EMBL" id="NYF88839.1"/>
    </source>
</evidence>
<keyword evidence="1" id="KW-1133">Transmembrane helix</keyword>
<feature type="transmembrane region" description="Helical" evidence="1">
    <location>
        <begin position="20"/>
        <end position="38"/>
    </location>
</feature>
<evidence type="ECO:0000313" key="3">
    <source>
        <dbReference type="Proteomes" id="UP000564385"/>
    </source>
</evidence>
<keyword evidence="1" id="KW-0812">Transmembrane</keyword>
<dbReference type="Proteomes" id="UP000564385">
    <property type="component" value="Unassembled WGS sequence"/>
</dbReference>
<organism evidence="2 3">
    <name type="scientific">Tunturiibacter lichenicola</name>
    <dbReference type="NCBI Taxonomy" id="2051959"/>
    <lineage>
        <taxon>Bacteria</taxon>
        <taxon>Pseudomonadati</taxon>
        <taxon>Acidobacteriota</taxon>
        <taxon>Terriglobia</taxon>
        <taxon>Terriglobales</taxon>
        <taxon>Acidobacteriaceae</taxon>
        <taxon>Tunturiibacter</taxon>
    </lineage>
</organism>